<sequence length="42" mass="5032">MMVAEPKFDEDGEHWEGEVSYNEDLYCLRAFRKPSRKVFYAS</sequence>
<evidence type="ECO:0000313" key="1">
    <source>
        <dbReference type="EMBL" id="CAL1290657.1"/>
    </source>
</evidence>
<gene>
    <name evidence="1" type="ORF">LARSCL_LOCUS16613</name>
</gene>
<protein>
    <submittedName>
        <fullName evidence="1">Uncharacterized protein</fullName>
    </submittedName>
</protein>
<organism evidence="1 2">
    <name type="scientific">Larinioides sclopetarius</name>
    <dbReference type="NCBI Taxonomy" id="280406"/>
    <lineage>
        <taxon>Eukaryota</taxon>
        <taxon>Metazoa</taxon>
        <taxon>Ecdysozoa</taxon>
        <taxon>Arthropoda</taxon>
        <taxon>Chelicerata</taxon>
        <taxon>Arachnida</taxon>
        <taxon>Araneae</taxon>
        <taxon>Araneomorphae</taxon>
        <taxon>Entelegynae</taxon>
        <taxon>Araneoidea</taxon>
        <taxon>Araneidae</taxon>
        <taxon>Larinioides</taxon>
    </lineage>
</organism>
<reference evidence="1 2" key="1">
    <citation type="submission" date="2024-04" db="EMBL/GenBank/DDBJ databases">
        <authorList>
            <person name="Rising A."/>
            <person name="Reimegard J."/>
            <person name="Sonavane S."/>
            <person name="Akerstrom W."/>
            <person name="Nylinder S."/>
            <person name="Hedman E."/>
            <person name="Kallberg Y."/>
        </authorList>
    </citation>
    <scope>NUCLEOTIDE SEQUENCE [LARGE SCALE GENOMIC DNA]</scope>
</reference>
<evidence type="ECO:0000313" key="2">
    <source>
        <dbReference type="Proteomes" id="UP001497382"/>
    </source>
</evidence>
<accession>A0AAV2B464</accession>
<comment type="caution">
    <text evidence="1">The sequence shown here is derived from an EMBL/GenBank/DDBJ whole genome shotgun (WGS) entry which is preliminary data.</text>
</comment>
<name>A0AAV2B464_9ARAC</name>
<dbReference type="EMBL" id="CAXIEN010000267">
    <property type="protein sequence ID" value="CAL1290657.1"/>
    <property type="molecule type" value="Genomic_DNA"/>
</dbReference>
<dbReference type="Proteomes" id="UP001497382">
    <property type="component" value="Unassembled WGS sequence"/>
</dbReference>
<proteinExistence type="predicted"/>
<keyword evidence="2" id="KW-1185">Reference proteome</keyword>
<dbReference type="AlphaFoldDB" id="A0AAV2B464"/>